<dbReference type="SUPFAM" id="SSF52833">
    <property type="entry name" value="Thioredoxin-like"/>
    <property type="match status" value="1"/>
</dbReference>
<dbReference type="PROSITE" id="PS00194">
    <property type="entry name" value="THIOREDOXIN_1"/>
    <property type="match status" value="1"/>
</dbReference>
<keyword evidence="7" id="KW-1185">Reference proteome</keyword>
<dbReference type="InterPro" id="IPR036249">
    <property type="entry name" value="Thioredoxin-like_sf"/>
</dbReference>
<dbReference type="PANTHER" id="PTHR46115">
    <property type="entry name" value="THIOREDOXIN-LIKE PROTEIN 1"/>
    <property type="match status" value="1"/>
</dbReference>
<dbReference type="Gene3D" id="3.40.30.10">
    <property type="entry name" value="Glutaredoxin"/>
    <property type="match status" value="1"/>
</dbReference>
<organism evidence="6 7">
    <name type="scientific">Coemansia aciculifera</name>
    <dbReference type="NCBI Taxonomy" id="417176"/>
    <lineage>
        <taxon>Eukaryota</taxon>
        <taxon>Fungi</taxon>
        <taxon>Fungi incertae sedis</taxon>
        <taxon>Zoopagomycota</taxon>
        <taxon>Kickxellomycotina</taxon>
        <taxon>Kickxellomycetes</taxon>
        <taxon>Kickxellales</taxon>
        <taxon>Kickxellaceae</taxon>
        <taxon>Coemansia</taxon>
    </lineage>
</organism>
<dbReference type="Pfam" id="PF00085">
    <property type="entry name" value="Thioredoxin"/>
    <property type="match status" value="1"/>
</dbReference>
<feature type="domain" description="Thioredoxin" evidence="5">
    <location>
        <begin position="1"/>
        <end position="103"/>
    </location>
</feature>
<feature type="site" description="Deprotonates C-terminal active site Cys" evidence="3">
    <location>
        <position position="25"/>
    </location>
</feature>
<dbReference type="InterPro" id="IPR017937">
    <property type="entry name" value="Thioredoxin_CS"/>
</dbReference>
<evidence type="ECO:0000256" key="1">
    <source>
        <dbReference type="ARBA" id="ARBA00023157"/>
    </source>
</evidence>
<reference evidence="6" key="1">
    <citation type="submission" date="2022-07" db="EMBL/GenBank/DDBJ databases">
        <title>Phylogenomic reconstructions and comparative analyses of Kickxellomycotina fungi.</title>
        <authorList>
            <person name="Reynolds N.K."/>
            <person name="Stajich J.E."/>
            <person name="Barry K."/>
            <person name="Grigoriev I.V."/>
            <person name="Crous P."/>
            <person name="Smith M.E."/>
        </authorList>
    </citation>
    <scope>NUCLEOTIDE SEQUENCE</scope>
    <source>
        <strain evidence="6">RSA 476</strain>
    </source>
</reference>
<proteinExistence type="inferred from homology"/>
<feature type="active site" description="Nucleophile" evidence="3">
    <location>
        <position position="31"/>
    </location>
</feature>
<feature type="site" description="Contributes to redox potential value" evidence="3">
    <location>
        <position position="33"/>
    </location>
</feature>
<feature type="disulfide bond" description="Redox-active" evidence="4">
    <location>
        <begin position="31"/>
        <end position="34"/>
    </location>
</feature>
<comment type="similarity">
    <text evidence="2">Belongs to the thioredoxin family.</text>
</comment>
<dbReference type="InterPro" id="IPR005746">
    <property type="entry name" value="Thioredoxin"/>
</dbReference>
<dbReference type="InterPro" id="IPR013766">
    <property type="entry name" value="Thioredoxin_domain"/>
</dbReference>
<dbReference type="CDD" id="cd02947">
    <property type="entry name" value="TRX_family"/>
    <property type="match status" value="1"/>
</dbReference>
<gene>
    <name evidence="6" type="ORF">GGH94_005541</name>
</gene>
<evidence type="ECO:0000259" key="5">
    <source>
        <dbReference type="PROSITE" id="PS51352"/>
    </source>
</evidence>
<evidence type="ECO:0000313" key="7">
    <source>
        <dbReference type="Proteomes" id="UP001140074"/>
    </source>
</evidence>
<keyword evidence="4" id="KW-0676">Redox-active center</keyword>
<sequence>MPVISVDDSDHFYHLLNSHQKVVVDFTASWCGPCRQMSPIFSDLSGEHSDVLFLSVDIDNVRDVAQAYSVTSLPTFKFFYGRREYNTVIGANRWGLEYGIQSL</sequence>
<comment type="caution">
    <text evidence="6">The sequence shown here is derived from an EMBL/GenBank/DDBJ whole genome shotgun (WGS) entry which is preliminary data.</text>
</comment>
<dbReference type="PRINTS" id="PR00421">
    <property type="entry name" value="THIOREDOXIN"/>
</dbReference>
<evidence type="ECO:0000256" key="2">
    <source>
        <dbReference type="PIRNR" id="PIRNR000077"/>
    </source>
</evidence>
<evidence type="ECO:0000256" key="3">
    <source>
        <dbReference type="PIRSR" id="PIRSR000077-1"/>
    </source>
</evidence>
<dbReference type="EMBL" id="JANBUY010000300">
    <property type="protein sequence ID" value="KAJ2860403.1"/>
    <property type="molecule type" value="Genomic_DNA"/>
</dbReference>
<accession>A0A9W8IDA1</accession>
<dbReference type="GO" id="GO:0015035">
    <property type="term" value="F:protein-disulfide reductase activity"/>
    <property type="evidence" value="ECO:0007669"/>
    <property type="project" value="InterPro"/>
</dbReference>
<keyword evidence="1 4" id="KW-1015">Disulfide bond</keyword>
<evidence type="ECO:0000256" key="4">
    <source>
        <dbReference type="PIRSR" id="PIRSR000077-4"/>
    </source>
</evidence>
<dbReference type="PIRSF" id="PIRSF000077">
    <property type="entry name" value="Thioredoxin"/>
    <property type="match status" value="1"/>
</dbReference>
<feature type="site" description="Contributes to redox potential value" evidence="3">
    <location>
        <position position="32"/>
    </location>
</feature>
<protein>
    <recommendedName>
        <fullName evidence="2">Thioredoxin</fullName>
    </recommendedName>
</protein>
<evidence type="ECO:0000313" key="6">
    <source>
        <dbReference type="EMBL" id="KAJ2860403.1"/>
    </source>
</evidence>
<dbReference type="AlphaFoldDB" id="A0A9W8IDA1"/>
<dbReference type="PROSITE" id="PS51352">
    <property type="entry name" value="THIOREDOXIN_2"/>
    <property type="match status" value="1"/>
</dbReference>
<name>A0A9W8IDA1_9FUNG</name>
<feature type="active site" description="Nucleophile" evidence="3">
    <location>
        <position position="34"/>
    </location>
</feature>
<dbReference type="Proteomes" id="UP001140074">
    <property type="component" value="Unassembled WGS sequence"/>
</dbReference>